<feature type="compositionally biased region" description="Low complexity" evidence="1">
    <location>
        <begin position="647"/>
        <end position="662"/>
    </location>
</feature>
<keyword evidence="2" id="KW-1133">Transmembrane helix</keyword>
<comment type="caution">
    <text evidence="4">The sequence shown here is derived from an EMBL/GenBank/DDBJ whole genome shotgun (WGS) entry which is preliminary data.</text>
</comment>
<gene>
    <name evidence="4" type="ORF">C8N24_5610</name>
</gene>
<feature type="transmembrane region" description="Helical" evidence="2">
    <location>
        <begin position="131"/>
        <end position="150"/>
    </location>
</feature>
<evidence type="ECO:0000313" key="4">
    <source>
        <dbReference type="EMBL" id="RKQ87585.1"/>
    </source>
</evidence>
<feature type="transmembrane region" description="Helical" evidence="2">
    <location>
        <begin position="302"/>
        <end position="321"/>
    </location>
</feature>
<organism evidence="4 5">
    <name type="scientific">Solirubrobacter pauli</name>
    <dbReference type="NCBI Taxonomy" id="166793"/>
    <lineage>
        <taxon>Bacteria</taxon>
        <taxon>Bacillati</taxon>
        <taxon>Actinomycetota</taxon>
        <taxon>Thermoleophilia</taxon>
        <taxon>Solirubrobacterales</taxon>
        <taxon>Solirubrobacteraceae</taxon>
        <taxon>Solirubrobacter</taxon>
    </lineage>
</organism>
<name>A0A660L2N6_9ACTN</name>
<evidence type="ECO:0000256" key="2">
    <source>
        <dbReference type="SAM" id="Phobius"/>
    </source>
</evidence>
<keyword evidence="5" id="KW-1185">Reference proteome</keyword>
<feature type="transmembrane region" description="Helical" evidence="2">
    <location>
        <begin position="464"/>
        <end position="484"/>
    </location>
</feature>
<evidence type="ECO:0000256" key="1">
    <source>
        <dbReference type="SAM" id="MobiDB-lite"/>
    </source>
</evidence>
<dbReference type="NCBIfam" id="TIGR02123">
    <property type="entry name" value="TRAP_fused"/>
    <property type="match status" value="1"/>
</dbReference>
<dbReference type="Pfam" id="PF06808">
    <property type="entry name" value="DctM"/>
    <property type="match status" value="1"/>
</dbReference>
<keyword evidence="2" id="KW-0472">Membrane</keyword>
<dbReference type="Proteomes" id="UP000278962">
    <property type="component" value="Unassembled WGS sequence"/>
</dbReference>
<feature type="transmembrane region" description="Helical" evidence="2">
    <location>
        <begin position="77"/>
        <end position="95"/>
    </location>
</feature>
<feature type="compositionally biased region" description="Basic and acidic residues" evidence="1">
    <location>
        <begin position="637"/>
        <end position="646"/>
    </location>
</feature>
<dbReference type="InterPro" id="IPR010656">
    <property type="entry name" value="DctM"/>
</dbReference>
<feature type="transmembrane region" description="Helical" evidence="2">
    <location>
        <begin position="268"/>
        <end position="290"/>
    </location>
</feature>
<feature type="transmembrane region" description="Helical" evidence="2">
    <location>
        <begin position="351"/>
        <end position="384"/>
    </location>
</feature>
<dbReference type="PANTHER" id="PTHR43849:SF2">
    <property type="entry name" value="BLL3936 PROTEIN"/>
    <property type="match status" value="1"/>
</dbReference>
<feature type="transmembrane region" description="Helical" evidence="2">
    <location>
        <begin position="432"/>
        <end position="457"/>
    </location>
</feature>
<dbReference type="EMBL" id="RBIL01000002">
    <property type="protein sequence ID" value="RKQ87585.1"/>
    <property type="molecule type" value="Genomic_DNA"/>
</dbReference>
<feature type="transmembrane region" description="Helical" evidence="2">
    <location>
        <begin position="52"/>
        <end position="70"/>
    </location>
</feature>
<keyword evidence="2" id="KW-0812">Transmembrane</keyword>
<feature type="region of interest" description="Disordered" evidence="1">
    <location>
        <begin position="629"/>
        <end position="662"/>
    </location>
</feature>
<feature type="transmembrane region" description="Helical" evidence="2">
    <location>
        <begin position="26"/>
        <end position="46"/>
    </location>
</feature>
<feature type="transmembrane region" description="Helical" evidence="2">
    <location>
        <begin position="185"/>
        <end position="209"/>
    </location>
</feature>
<feature type="transmembrane region" description="Helical" evidence="2">
    <location>
        <begin position="490"/>
        <end position="516"/>
    </location>
</feature>
<dbReference type="PANTHER" id="PTHR43849">
    <property type="entry name" value="BLL3936 PROTEIN"/>
    <property type="match status" value="1"/>
</dbReference>
<evidence type="ECO:0000313" key="5">
    <source>
        <dbReference type="Proteomes" id="UP000278962"/>
    </source>
</evidence>
<proteinExistence type="predicted"/>
<sequence length="662" mass="69309">MSQKTEELLDEYEAERPGRKLDGFPARMVAAGGAGLSLFAIFWVFQPLAPQVYRPAFLAVALLLTFIVFGRAKRPTVADYVVAVLALLAIGYAVFTPDLMRRAARPETLDVLFGVASILLVLEATRRTTGWALPAICLAFLFYAYFGGLLPDWTQIGHKGYGIDRIVGQSYMGLEGIFGVPLDVAATYIVLFAIYGAVLEFSGAARFFVEISFAAFGRSRTGPGRTSALAGFLLGTVSGSGVATTVTLGSVAWPLLRKAGYPKDQGGGIMAASGIGAILSPPTLGAAAFIIAEILEVSYLQVLVYALVPSVLYYVGILMAIEADARRHAVHGLDIDTPGVLKLLARWGYHFSSLFLIVILLAVGFSAFRSVLIATVVAFALSFLDRRDRMGPKEVWEALVAGARGVLPIAATTAAAGLIVAVVSLTGLGLKLAGLIVDLAGGSLALTAVLSAVAVLILGLAVPVTASFIIAAAVVAPALVALGVEDFAAYMFIFYYAVLSEVSPPTALSAFAAAAITGGNGFKTMMLTCRYTLPAFLVPFAFVLAPKGEGLLLQGGLETIAFAVVVSIIAVIALGLALEGWLRGEIAWPARAIVGVAALLLLWLEPTVTLIGLAVLAAGLALHFVTRRPPEEPPSDGGDRFSRDQAAESSPSMFSRSSSASA</sequence>
<feature type="transmembrane region" description="Helical" evidence="2">
    <location>
        <begin position="405"/>
        <end position="426"/>
    </location>
</feature>
<dbReference type="AlphaFoldDB" id="A0A660L2N6"/>
<feature type="domain" description="TRAP C4-dicarboxylate transport system permease DctM subunit" evidence="3">
    <location>
        <begin position="118"/>
        <end position="542"/>
    </location>
</feature>
<dbReference type="RefSeq" id="WP_211340165.1">
    <property type="nucleotide sequence ID" value="NZ_RBIL01000002.1"/>
</dbReference>
<evidence type="ECO:0000259" key="3">
    <source>
        <dbReference type="Pfam" id="PF06808"/>
    </source>
</evidence>
<feature type="transmembrane region" description="Helical" evidence="2">
    <location>
        <begin position="551"/>
        <end position="574"/>
    </location>
</feature>
<accession>A0A660L2N6</accession>
<feature type="transmembrane region" description="Helical" evidence="2">
    <location>
        <begin position="528"/>
        <end position="545"/>
    </location>
</feature>
<protein>
    <submittedName>
        <fullName evidence="4">TRAP transporter 4TM/12TM fusion protein</fullName>
    </submittedName>
</protein>
<dbReference type="InterPro" id="IPR011853">
    <property type="entry name" value="TRAP_DctM-Dct_fused"/>
</dbReference>
<feature type="transmembrane region" description="Helical" evidence="2">
    <location>
        <begin position="229"/>
        <end position="256"/>
    </location>
</feature>
<reference evidence="4 5" key="1">
    <citation type="submission" date="2018-10" db="EMBL/GenBank/DDBJ databases">
        <title>Genomic Encyclopedia of Archaeal and Bacterial Type Strains, Phase II (KMG-II): from individual species to whole genera.</title>
        <authorList>
            <person name="Goeker M."/>
        </authorList>
    </citation>
    <scope>NUCLEOTIDE SEQUENCE [LARGE SCALE GENOMIC DNA]</scope>
    <source>
        <strain evidence="4 5">DSM 14954</strain>
    </source>
</reference>